<sequence>MYRDILEKQMNSSFLTRNNQSYINQIYEIFLKDPSSVDSDWRNVFQKWIFETQYEQDQRSSDVKLNKIPGEYTKYKKNQISKSTKSNNNIIVVVEKILKLINSFRIYGHQYAKLDPLGLSVNKNKSNFLELEYYKFENEDLYRLYDTNLLGISKGFMTIEDIHQFFKKIYCRTIGFEYMHILDSTIVFWIQKQIESITNISEDLNNADQQQFLKEIIAADKLEHYLGIKFPGAKRFSLEGGDVLIPMLKEIIRYSAFKHEIKEIFLGMAHRGRLNVLVNVLGKTLQDLIDEFYGKNLSNNQSGDVKYHQGLYSDIVINKHNVSLFLLFNPSHLEIVTPVVMGAARSRIDQLNYRTISQSIKNINLKLQNNTVLPIVIHGDAAISAQGVVQESFNMANTRAYGIGGTVHIVINNQIGFTTSNIYDLRSTSYCTDIAKMIQAPIVHINADDVNAVIFVTRFALNFRKKFNKDIVIDLVCYRRHGHNEADEPSVTQPVMYQKIHNHLKVVDIYAQFLHKNKIIDMDKIQDMIQVYRSKLEHKQHCMIENWNPTNVRSTYHPNDHNDLNQKTDYFVLKQISKKYLQDLAYCISNIPPNFLLHERVKKIYAERIEMALGKRLFDWGGAEILAYAVLLKEGYSIRLSGEDVARGTFFHRHAIIYDQTHGSKYIPLMNIQKKQGSFLIWDSVLSEESALAFEYGYSIISSKNTLVIWEAQFGDFSNGAQVVIDQFISSGKQKWNQSCGLVMLLPHGYEGQGPEHSSCRIERYLQLCAENNIRLCVPSTPAQIYHVLHQQMKNSIQIPLIIISPKSLLRNAMATSSIEDLTYGSFNTIFKETNNCCILNQINKVIMCTGKVYYDLLSSRDKERLYTIAIIRIEQLYPFPYSDIIKIINQSYSHVKNFIWCQEEPENQGAWYYIQRCFCKCITKLNMNITLHYVGRDASASPASGYFAIHQAQQKKIINTAIRSII</sequence>
<evidence type="ECO:0000313" key="8">
    <source>
        <dbReference type="EMBL" id="ADV33727.1"/>
    </source>
</evidence>
<evidence type="ECO:0000256" key="2">
    <source>
        <dbReference type="ARBA" id="ARBA00003906"/>
    </source>
</evidence>
<dbReference type="GO" id="GO:0006099">
    <property type="term" value="P:tricarboxylic acid cycle"/>
    <property type="evidence" value="ECO:0007669"/>
    <property type="project" value="TreeGrafter"/>
</dbReference>
<evidence type="ECO:0000256" key="4">
    <source>
        <dbReference type="ARBA" id="ARBA00012280"/>
    </source>
</evidence>
<evidence type="ECO:0000259" key="7">
    <source>
        <dbReference type="SMART" id="SM00861"/>
    </source>
</evidence>
<dbReference type="AlphaFoldDB" id="E8Q6Y0"/>
<comment type="function">
    <text evidence="2">E1 component of the 2-oxoglutarate dehydrogenase (OGDH) complex which catalyzes the decarboxylation of 2-oxoglutarate, the first step in the conversion of 2-oxoglutarate to succinyl-CoA and CO(2).</text>
</comment>
<feature type="domain" description="Transketolase-like pyrimidine-binding" evidence="7">
    <location>
        <begin position="618"/>
        <end position="812"/>
    </location>
</feature>
<dbReference type="NCBIfam" id="NF008907">
    <property type="entry name" value="PRK12270.1"/>
    <property type="match status" value="1"/>
</dbReference>
<dbReference type="Gene3D" id="3.40.50.970">
    <property type="match status" value="1"/>
</dbReference>
<dbReference type="GO" id="GO:0030976">
    <property type="term" value="F:thiamine pyrophosphate binding"/>
    <property type="evidence" value="ECO:0007669"/>
    <property type="project" value="InterPro"/>
</dbReference>
<dbReference type="CDD" id="cd02016">
    <property type="entry name" value="TPP_E1_OGDC_like"/>
    <property type="match status" value="1"/>
</dbReference>
<dbReference type="SMART" id="SM00861">
    <property type="entry name" value="Transket_pyr"/>
    <property type="match status" value="1"/>
</dbReference>
<dbReference type="GO" id="GO:0005829">
    <property type="term" value="C:cytosol"/>
    <property type="evidence" value="ECO:0007669"/>
    <property type="project" value="TreeGrafter"/>
</dbReference>
<dbReference type="PANTHER" id="PTHR23152">
    <property type="entry name" value="2-OXOGLUTARATE DEHYDROGENASE"/>
    <property type="match status" value="1"/>
</dbReference>
<evidence type="ECO:0000256" key="5">
    <source>
        <dbReference type="ARBA" id="ARBA00023002"/>
    </source>
</evidence>
<dbReference type="Gene3D" id="3.40.50.11610">
    <property type="entry name" value="Multifunctional 2-oxoglutarate metabolism enzyme, C-terminal domain"/>
    <property type="match status" value="1"/>
</dbReference>
<evidence type="ECO:0000256" key="3">
    <source>
        <dbReference type="ARBA" id="ARBA00006936"/>
    </source>
</evidence>
<dbReference type="EMBL" id="CP002189">
    <property type="protein sequence ID" value="ADV33727.1"/>
    <property type="molecule type" value="Genomic_DNA"/>
</dbReference>
<dbReference type="InterPro" id="IPR032106">
    <property type="entry name" value="2-oxogl_dehyd_N"/>
</dbReference>
<dbReference type="HOGENOM" id="CLU_004709_1_0_6"/>
<dbReference type="NCBIfam" id="NF006914">
    <property type="entry name" value="PRK09404.1"/>
    <property type="match status" value="1"/>
</dbReference>
<keyword evidence="6" id="KW-0786">Thiamine pyrophosphate</keyword>
<dbReference type="Pfam" id="PF00676">
    <property type="entry name" value="E1_dh"/>
    <property type="match status" value="1"/>
</dbReference>
<dbReference type="InterPro" id="IPR005475">
    <property type="entry name" value="Transketolase-like_Pyr-bd"/>
</dbReference>
<dbReference type="InterPro" id="IPR042179">
    <property type="entry name" value="KGD_C_sf"/>
</dbReference>
<dbReference type="InterPro" id="IPR001017">
    <property type="entry name" value="DH_E1"/>
</dbReference>
<dbReference type="InterPro" id="IPR031717">
    <property type="entry name" value="ODO-1/KGD_C"/>
</dbReference>
<evidence type="ECO:0000256" key="1">
    <source>
        <dbReference type="ARBA" id="ARBA00001964"/>
    </source>
</evidence>
<name>E8Q6Y0_BLOVB</name>
<comment type="cofactor">
    <cofactor evidence="1">
        <name>thiamine diphosphate</name>
        <dbReference type="ChEBI" id="CHEBI:58937"/>
    </cofactor>
</comment>
<protein>
    <recommendedName>
        <fullName evidence="4">oxoglutarate dehydrogenase (succinyl-transferring)</fullName>
        <ecNumber evidence="4">1.2.4.2</ecNumber>
    </recommendedName>
</protein>
<dbReference type="EC" id="1.2.4.2" evidence="4"/>
<dbReference type="Gene3D" id="1.10.287.1150">
    <property type="entry name" value="TPP helical domain"/>
    <property type="match status" value="1"/>
</dbReference>
<dbReference type="GO" id="GO:0004591">
    <property type="term" value="F:oxoglutarate dehydrogenase (succinyl-transferring) activity"/>
    <property type="evidence" value="ECO:0007669"/>
    <property type="project" value="UniProtKB-EC"/>
</dbReference>
<dbReference type="RefSeq" id="WP_013516652.1">
    <property type="nucleotide sequence ID" value="NC_014909.2"/>
</dbReference>
<dbReference type="Pfam" id="PF16870">
    <property type="entry name" value="OxoGdeHyase_C"/>
    <property type="match status" value="1"/>
</dbReference>
<dbReference type="InterPro" id="IPR011603">
    <property type="entry name" value="2oxoglutarate_DH_E1"/>
</dbReference>
<dbReference type="Gene3D" id="3.40.50.12470">
    <property type="match status" value="1"/>
</dbReference>
<comment type="similarity">
    <text evidence="3">Belongs to the alpha-ketoglutarate dehydrogenase family.</text>
</comment>
<keyword evidence="5" id="KW-0560">Oxidoreductase</keyword>
<dbReference type="OrthoDB" id="9759785at2"/>
<proteinExistence type="inferred from homology"/>
<gene>
    <name evidence="8" type="primary">sucA</name>
    <name evidence="8" type="ordered locus">BVAF_333</name>
</gene>
<dbReference type="PANTHER" id="PTHR23152:SF4">
    <property type="entry name" value="2-OXOADIPATE DEHYDROGENASE COMPLEX COMPONENT E1"/>
    <property type="match status" value="1"/>
</dbReference>
<reference evidence="8 9" key="1">
    <citation type="journal article" date="2010" name="BMC Genomics">
        <title>Unprecedented loss of ammonia assimilation capability in a urease-encoding bacterial mutualist.</title>
        <authorList>
            <person name="Williams L.E."/>
            <person name="Wernegreen J.J."/>
        </authorList>
    </citation>
    <scope>NUCLEOTIDE SEQUENCE [LARGE SCALE GENOMIC DNA]</scope>
    <source>
        <strain evidence="8 9">BVAF</strain>
    </source>
</reference>
<dbReference type="GO" id="GO:0045252">
    <property type="term" value="C:oxoglutarate dehydrogenase complex"/>
    <property type="evidence" value="ECO:0007669"/>
    <property type="project" value="TreeGrafter"/>
</dbReference>
<dbReference type="NCBIfam" id="TIGR00239">
    <property type="entry name" value="2oxo_dh_E1"/>
    <property type="match status" value="1"/>
</dbReference>
<evidence type="ECO:0000256" key="6">
    <source>
        <dbReference type="ARBA" id="ARBA00023052"/>
    </source>
</evidence>
<keyword evidence="9" id="KW-1185">Reference proteome</keyword>
<dbReference type="Pfam" id="PF16078">
    <property type="entry name" value="2-oxogl_dehyd_N"/>
    <property type="match status" value="1"/>
</dbReference>
<dbReference type="SUPFAM" id="SSF52518">
    <property type="entry name" value="Thiamin diphosphate-binding fold (THDP-binding)"/>
    <property type="match status" value="2"/>
</dbReference>
<dbReference type="PIRSF" id="PIRSF000157">
    <property type="entry name" value="Oxoglu_dh_E1"/>
    <property type="match status" value="1"/>
</dbReference>
<dbReference type="InterPro" id="IPR029061">
    <property type="entry name" value="THDP-binding"/>
</dbReference>
<dbReference type="Proteomes" id="UP000007464">
    <property type="component" value="Chromosome"/>
</dbReference>
<organism evidence="8 9">
    <name type="scientific">Blochmanniella vafra (strain BVAF)</name>
    <dbReference type="NCBI Taxonomy" id="859654"/>
    <lineage>
        <taxon>Bacteria</taxon>
        <taxon>Pseudomonadati</taxon>
        <taxon>Pseudomonadota</taxon>
        <taxon>Gammaproteobacteria</taxon>
        <taxon>Enterobacterales</taxon>
        <taxon>Enterobacteriaceae</taxon>
        <taxon>ant endosymbionts</taxon>
        <taxon>Candidatus Blochmanniella</taxon>
    </lineage>
</organism>
<evidence type="ECO:0000313" key="9">
    <source>
        <dbReference type="Proteomes" id="UP000007464"/>
    </source>
</evidence>
<dbReference type="KEGG" id="bva:BVAF_333"/>
<dbReference type="Pfam" id="PF02779">
    <property type="entry name" value="Transket_pyr"/>
    <property type="match status" value="1"/>
</dbReference>
<accession>E8Q6Y0</accession>
<dbReference type="STRING" id="859654.BVAF_333"/>